<dbReference type="Gene3D" id="2.40.30.170">
    <property type="match status" value="1"/>
</dbReference>
<evidence type="ECO:0000259" key="5">
    <source>
        <dbReference type="Pfam" id="PF25954"/>
    </source>
</evidence>
<dbReference type="PANTHER" id="PTHR30469">
    <property type="entry name" value="MULTIDRUG RESISTANCE PROTEIN MDTA"/>
    <property type="match status" value="1"/>
</dbReference>
<feature type="region of interest" description="Disordered" evidence="3">
    <location>
        <begin position="49"/>
        <end position="72"/>
    </location>
</feature>
<dbReference type="InterPro" id="IPR058625">
    <property type="entry name" value="MdtA-like_BSH"/>
</dbReference>
<evidence type="ECO:0000256" key="3">
    <source>
        <dbReference type="SAM" id="MobiDB-lite"/>
    </source>
</evidence>
<dbReference type="Gene3D" id="2.40.420.20">
    <property type="match status" value="1"/>
</dbReference>
<evidence type="ECO:0000259" key="4">
    <source>
        <dbReference type="Pfam" id="PF25917"/>
    </source>
</evidence>
<protein>
    <submittedName>
        <fullName evidence="6">Macrolide export protein MacA</fullName>
    </submittedName>
</protein>
<evidence type="ECO:0000256" key="1">
    <source>
        <dbReference type="ARBA" id="ARBA00009477"/>
    </source>
</evidence>
<dbReference type="SUPFAM" id="SSF111369">
    <property type="entry name" value="HlyD-like secretion proteins"/>
    <property type="match status" value="2"/>
</dbReference>
<dbReference type="InterPro" id="IPR006143">
    <property type="entry name" value="RND_pump_MFP"/>
</dbReference>
<dbReference type="Pfam" id="PF25954">
    <property type="entry name" value="Beta-barrel_RND_2"/>
    <property type="match status" value="1"/>
</dbReference>
<dbReference type="InterPro" id="IPR058792">
    <property type="entry name" value="Beta-barrel_RND_2"/>
</dbReference>
<organism evidence="6 7">
    <name type="scientific">Paludisphaera borealis</name>
    <dbReference type="NCBI Taxonomy" id="1387353"/>
    <lineage>
        <taxon>Bacteria</taxon>
        <taxon>Pseudomonadati</taxon>
        <taxon>Planctomycetota</taxon>
        <taxon>Planctomycetia</taxon>
        <taxon>Isosphaerales</taxon>
        <taxon>Isosphaeraceae</taxon>
        <taxon>Paludisphaera</taxon>
    </lineage>
</organism>
<dbReference type="Proteomes" id="UP000186309">
    <property type="component" value="Chromosome"/>
</dbReference>
<feature type="coiled-coil region" evidence="2">
    <location>
        <begin position="135"/>
        <end position="169"/>
    </location>
</feature>
<dbReference type="EMBL" id="CP019082">
    <property type="protein sequence ID" value="APW61223.1"/>
    <property type="molecule type" value="Genomic_DNA"/>
</dbReference>
<dbReference type="GO" id="GO:1990281">
    <property type="term" value="C:efflux pump complex"/>
    <property type="evidence" value="ECO:0007669"/>
    <property type="project" value="TreeGrafter"/>
</dbReference>
<keyword evidence="2" id="KW-0175">Coiled coil</keyword>
<feature type="domain" description="CusB-like beta-barrel" evidence="5">
    <location>
        <begin position="317"/>
        <end position="389"/>
    </location>
</feature>
<dbReference type="NCBIfam" id="TIGR01730">
    <property type="entry name" value="RND_mfp"/>
    <property type="match status" value="1"/>
</dbReference>
<keyword evidence="7" id="KW-1185">Reference proteome</keyword>
<dbReference type="Pfam" id="PF25917">
    <property type="entry name" value="BSH_RND"/>
    <property type="match status" value="1"/>
</dbReference>
<reference evidence="7" key="1">
    <citation type="submission" date="2016-12" db="EMBL/GenBank/DDBJ databases">
        <title>Comparative genomics of four Isosphaeraceae planctomycetes: a common pool of plasmids and glycoside hydrolase genes.</title>
        <authorList>
            <person name="Ivanova A."/>
        </authorList>
    </citation>
    <scope>NUCLEOTIDE SEQUENCE [LARGE SCALE GENOMIC DNA]</scope>
    <source>
        <strain evidence="7">PX4</strain>
    </source>
</reference>
<proteinExistence type="inferred from homology"/>
<dbReference type="Gene3D" id="2.40.50.100">
    <property type="match status" value="2"/>
</dbReference>
<feature type="coiled-coil region" evidence="2">
    <location>
        <begin position="243"/>
        <end position="270"/>
    </location>
</feature>
<feature type="compositionally biased region" description="Low complexity" evidence="3">
    <location>
        <begin position="49"/>
        <end position="64"/>
    </location>
</feature>
<dbReference type="KEGG" id="pbor:BSF38_02732"/>
<accession>A0A1U7CQR9</accession>
<dbReference type="Gene3D" id="1.10.287.470">
    <property type="entry name" value="Helix hairpin bin"/>
    <property type="match status" value="2"/>
</dbReference>
<dbReference type="AlphaFoldDB" id="A0A1U7CQR9"/>
<comment type="similarity">
    <text evidence="1">Belongs to the membrane fusion protein (MFP) (TC 8.A.1) family.</text>
</comment>
<sequence length="470" mass="49641">MSNPSETIASAPARVGRPRRSRRWWIAAGLGGLAAVVGGRQIAGVGASFSGSAASKPASASASSDQRPRVEVVHPRKGGIERTTVQPGSVHSFETVDLFAMVSGYLKIQNVDIGSRIKKGEILAEIDVPRETSAAAEAEALLEQAKSQARQAEAKVKAMEAAHETTRAAVAQAVGDIDRFVANRRLAESQYARVKDLSDQKAVDIRLVDEQRRDMEAAVAAEKTGRLAILTAKSKVVEAAANIEGARADVAAAESAVAVAESRLAKAKVDLGYAKIVAPFDGVVTRRNYHAGSFIRDASGSAALPLLTVSRTNLMRVVVRVPDRDVVLATAGDPVVVNIDGLEGRPFRGTISRVGESEDHTTRTMRVEVDLPNPDGLLREGMYGRASIALEPPSERLTVPAACVLDRPGKGQGLIQIVRDGKVDRLTVQLGADDGKRVEVVSGIGLKDEVVLRSKTVLEPGAAVVTDNAG</sequence>
<feature type="domain" description="Multidrug resistance protein MdtA-like barrel-sandwich hybrid" evidence="4">
    <location>
        <begin position="94"/>
        <end position="300"/>
    </location>
</feature>
<evidence type="ECO:0000256" key="2">
    <source>
        <dbReference type="SAM" id="Coils"/>
    </source>
</evidence>
<dbReference type="STRING" id="1387353.BSF38_02732"/>
<dbReference type="GO" id="GO:0015562">
    <property type="term" value="F:efflux transmembrane transporter activity"/>
    <property type="evidence" value="ECO:0007669"/>
    <property type="project" value="TreeGrafter"/>
</dbReference>
<gene>
    <name evidence="6" type="primary">macA_7</name>
    <name evidence="6" type="ORF">BSF38_02732</name>
</gene>
<dbReference type="RefSeq" id="WP_237170871.1">
    <property type="nucleotide sequence ID" value="NZ_CP019082.1"/>
</dbReference>
<evidence type="ECO:0000313" key="7">
    <source>
        <dbReference type="Proteomes" id="UP000186309"/>
    </source>
</evidence>
<name>A0A1U7CQR9_9BACT</name>
<dbReference type="PANTHER" id="PTHR30469:SF37">
    <property type="entry name" value="RAGD PROTEIN"/>
    <property type="match status" value="1"/>
</dbReference>
<evidence type="ECO:0000313" key="6">
    <source>
        <dbReference type="EMBL" id="APW61223.1"/>
    </source>
</evidence>